<dbReference type="GO" id="GO:0030686">
    <property type="term" value="C:90S preribosome"/>
    <property type="evidence" value="ECO:0007669"/>
    <property type="project" value="TreeGrafter"/>
</dbReference>
<comment type="caution">
    <text evidence="2">The sequence shown here is derived from an EMBL/GenBank/DDBJ whole genome shotgun (WGS) entry which is preliminary data.</text>
</comment>
<dbReference type="GO" id="GO:0000480">
    <property type="term" value="P:endonucleolytic cleavage in 5'-ETS of tricistronic rRNA transcript (SSU-rRNA, 5.8S rRNA, LSU-rRNA)"/>
    <property type="evidence" value="ECO:0007669"/>
    <property type="project" value="TreeGrafter"/>
</dbReference>
<dbReference type="InterPro" id="IPR011989">
    <property type="entry name" value="ARM-like"/>
</dbReference>
<dbReference type="SMART" id="SM00025">
    <property type="entry name" value="Pumilio"/>
    <property type="match status" value="6"/>
</dbReference>
<dbReference type="GO" id="GO:0003723">
    <property type="term" value="F:RNA binding"/>
    <property type="evidence" value="ECO:0007669"/>
    <property type="project" value="InterPro"/>
</dbReference>
<dbReference type="GO" id="GO:0005730">
    <property type="term" value="C:nucleolus"/>
    <property type="evidence" value="ECO:0007669"/>
    <property type="project" value="TreeGrafter"/>
</dbReference>
<name>A0A177B962_9BILA</name>
<dbReference type="EMBL" id="LWCA01000119">
    <property type="protein sequence ID" value="OAF70710.1"/>
    <property type="molecule type" value="Genomic_DNA"/>
</dbReference>
<dbReference type="InterPro" id="IPR001313">
    <property type="entry name" value="Pumilio_RNA-bd_rpt"/>
</dbReference>
<gene>
    <name evidence="2" type="ORF">A3Q56_01549</name>
</gene>
<dbReference type="GO" id="GO:0000056">
    <property type="term" value="P:ribosomal small subunit export from nucleus"/>
    <property type="evidence" value="ECO:0007669"/>
    <property type="project" value="TreeGrafter"/>
</dbReference>
<protein>
    <submittedName>
        <fullName evidence="2">Nucleolar protein 9</fullName>
    </submittedName>
</protein>
<dbReference type="Pfam" id="PF22493">
    <property type="entry name" value="PUF_NOP9"/>
    <property type="match status" value="1"/>
</dbReference>
<dbReference type="PANTHER" id="PTHR13102:SF0">
    <property type="entry name" value="NUCLEOLAR PROTEIN 9"/>
    <property type="match status" value="1"/>
</dbReference>
<sequence length="548" mass="63824">MKEQRDKLPENTISYYHQIKEKIESEELEALFVDNVTEQLSTELLLICKSQAISRIVENFINCYNFSRKHVISLINCVKEDWISFSSHRFSSHVAQTLIKRVVTTMDDNDTSDSELTNLIITIFTSFMQDIEENVLHCYMSHVIRAFIEILTNSNYNRDLLHGKDTIKYKKNVTTKKTSNLCSSESESIINVFTARLFNLPNIDELCINPVANPVIQTVLLSNSFKTQNNITLLKSFIESISSGKIGFSKIMSDRVGSILIENLFKIMTDKMKSKFYKSYIKHEIEVFQSDKLMHNILKGFILYANAKQTKRILKLIEISVILDNKNFVLLSTMSQKLFDLKELDLTNLFIQKIMDEFECKEVNSDLLYYILSMKRPNQLKENFKSDILENRQATYYGSIILQNLINLECEKISLVLINERNDLFVKWCNNGLASRVIDVLLKSSNKEILLSIHEKLMTLSVQLSTSPCGSRIMDKLFEDCTYETFKSIANKLSKRASKISNDKYGRFIWKRLNIELYSKNIKQWECKFNLKQKPKFKKSHNKKNLKL</sequence>
<dbReference type="GO" id="GO:0000472">
    <property type="term" value="P:endonucleolytic cleavage to generate mature 5'-end of SSU-rRNA from (SSU-rRNA, 5.8S rRNA, LSU-rRNA)"/>
    <property type="evidence" value="ECO:0007669"/>
    <property type="project" value="TreeGrafter"/>
</dbReference>
<dbReference type="InterPro" id="IPR040000">
    <property type="entry name" value="NOP9"/>
</dbReference>
<dbReference type="Proteomes" id="UP000078046">
    <property type="component" value="Unassembled WGS sequence"/>
</dbReference>
<dbReference type="GO" id="GO:0030688">
    <property type="term" value="C:preribosome, small subunit precursor"/>
    <property type="evidence" value="ECO:0007669"/>
    <property type="project" value="TreeGrafter"/>
</dbReference>
<evidence type="ECO:0000313" key="3">
    <source>
        <dbReference type="Proteomes" id="UP000078046"/>
    </source>
</evidence>
<keyword evidence="3" id="KW-1185">Reference proteome</keyword>
<accession>A0A177B962</accession>
<dbReference type="InterPro" id="IPR016024">
    <property type="entry name" value="ARM-type_fold"/>
</dbReference>
<dbReference type="GO" id="GO:0000447">
    <property type="term" value="P:endonucleolytic cleavage in ITS1 to separate SSU-rRNA from 5.8S rRNA and LSU-rRNA from tricistronic rRNA transcript (SSU-rRNA, 5.8S rRNA, LSU-rRNA)"/>
    <property type="evidence" value="ECO:0007669"/>
    <property type="project" value="TreeGrafter"/>
</dbReference>
<evidence type="ECO:0000256" key="1">
    <source>
        <dbReference type="ARBA" id="ARBA00022737"/>
    </source>
</evidence>
<dbReference type="PANTHER" id="PTHR13102">
    <property type="entry name" value="NUCLEOLAR PROTEIN 9"/>
    <property type="match status" value="1"/>
</dbReference>
<organism evidence="2 3">
    <name type="scientific">Intoshia linei</name>
    <dbReference type="NCBI Taxonomy" id="1819745"/>
    <lineage>
        <taxon>Eukaryota</taxon>
        <taxon>Metazoa</taxon>
        <taxon>Spiralia</taxon>
        <taxon>Lophotrochozoa</taxon>
        <taxon>Mesozoa</taxon>
        <taxon>Orthonectida</taxon>
        <taxon>Rhopaluridae</taxon>
        <taxon>Intoshia</taxon>
    </lineage>
</organism>
<evidence type="ECO:0000313" key="2">
    <source>
        <dbReference type="EMBL" id="OAF70710.1"/>
    </source>
</evidence>
<dbReference type="OrthoDB" id="9987665at2759"/>
<dbReference type="Gene3D" id="1.25.10.10">
    <property type="entry name" value="Leucine-rich Repeat Variant"/>
    <property type="match status" value="2"/>
</dbReference>
<dbReference type="SUPFAM" id="SSF48371">
    <property type="entry name" value="ARM repeat"/>
    <property type="match status" value="2"/>
</dbReference>
<proteinExistence type="predicted"/>
<keyword evidence="1" id="KW-0677">Repeat</keyword>
<dbReference type="AlphaFoldDB" id="A0A177B962"/>
<reference evidence="2 3" key="1">
    <citation type="submission" date="2016-04" db="EMBL/GenBank/DDBJ databases">
        <title>The genome of Intoshia linei affirms orthonectids as highly simplified spiralians.</title>
        <authorList>
            <person name="Mikhailov K.V."/>
            <person name="Slusarev G.S."/>
            <person name="Nikitin M.A."/>
            <person name="Logacheva M.D."/>
            <person name="Penin A."/>
            <person name="Aleoshin V."/>
            <person name="Panchin Y.V."/>
        </authorList>
    </citation>
    <scope>NUCLEOTIDE SEQUENCE [LARGE SCALE GENOMIC DNA]</scope>
    <source>
        <strain evidence="2">Intl2013</strain>
        <tissue evidence="2">Whole animal</tissue>
    </source>
</reference>